<evidence type="ECO:0000259" key="2">
    <source>
        <dbReference type="SMART" id="SM00382"/>
    </source>
</evidence>
<dbReference type="Pfam" id="PF07728">
    <property type="entry name" value="AAA_5"/>
    <property type="match status" value="1"/>
</dbReference>
<name>A0A841D0R1_PLAVE</name>
<comment type="caution">
    <text evidence="3">The sequence shown here is derived from an EMBL/GenBank/DDBJ whole genome shotgun (WGS) entry which is preliminary data.</text>
</comment>
<dbReference type="InterPro" id="IPR011704">
    <property type="entry name" value="ATPase_dyneun-rel_AAA"/>
</dbReference>
<sequence length="362" mass="40244">MSAERSNEADGPRVIPKGWFIYRGTGVPRDERKDVPLRKALPPPPPWRDFTGGPVLSPPAEDLAELDRRLGPVDFLPPRRADPKEVAAVNAALCLRRPLLVTGNPGVGKSTLAYQISRELHLGPVLRWPVNSRTTLRSGLYEYDAIGRVQDARTRAGNEEPEQGTDIGEYLRLGPLGTALLPYRLPRVLLIDEFDKSDADLANDLLDVLEEGSYQVPELFRIRSRTPEVAVHISDPEQSAVITKGAVCCRAFPFIVITSNGEREFPPAFLRRCVQLHMVEPGQERLAELVTARFSSAAEPYKDRLIQEFLAYRRRHPVAADQLLNALYLAIHGQGGQDPMDDQTWKQVLDVVLQRLDAAGAG</sequence>
<feature type="domain" description="AAA+ ATPase" evidence="2">
    <location>
        <begin position="95"/>
        <end position="284"/>
    </location>
</feature>
<dbReference type="GO" id="GO:0005524">
    <property type="term" value="F:ATP binding"/>
    <property type="evidence" value="ECO:0007669"/>
    <property type="project" value="InterPro"/>
</dbReference>
<organism evidence="3 4">
    <name type="scientific">Planomonospora venezuelensis</name>
    <dbReference type="NCBI Taxonomy" id="1999"/>
    <lineage>
        <taxon>Bacteria</taxon>
        <taxon>Bacillati</taxon>
        <taxon>Actinomycetota</taxon>
        <taxon>Actinomycetes</taxon>
        <taxon>Streptosporangiales</taxon>
        <taxon>Streptosporangiaceae</taxon>
        <taxon>Planomonospora</taxon>
    </lineage>
</organism>
<protein>
    <submittedName>
        <fullName evidence="3">MoxR-like ATPase</fullName>
    </submittedName>
</protein>
<gene>
    <name evidence="3" type="ORF">FHS22_001237</name>
</gene>
<dbReference type="RefSeq" id="WP_184939191.1">
    <property type="nucleotide sequence ID" value="NZ_BAAAWZ010000001.1"/>
</dbReference>
<feature type="compositionally biased region" description="Basic and acidic residues" evidence="1">
    <location>
        <begin position="28"/>
        <end position="37"/>
    </location>
</feature>
<dbReference type="InterPro" id="IPR003593">
    <property type="entry name" value="AAA+_ATPase"/>
</dbReference>
<dbReference type="CDD" id="cd00009">
    <property type="entry name" value="AAA"/>
    <property type="match status" value="1"/>
</dbReference>
<proteinExistence type="predicted"/>
<evidence type="ECO:0000313" key="4">
    <source>
        <dbReference type="Proteomes" id="UP000562352"/>
    </source>
</evidence>
<dbReference type="Gene3D" id="3.40.50.300">
    <property type="entry name" value="P-loop containing nucleotide triphosphate hydrolases"/>
    <property type="match status" value="1"/>
</dbReference>
<dbReference type="Proteomes" id="UP000562352">
    <property type="component" value="Unassembled WGS sequence"/>
</dbReference>
<dbReference type="SMART" id="SM00382">
    <property type="entry name" value="AAA"/>
    <property type="match status" value="1"/>
</dbReference>
<keyword evidence="4" id="KW-1185">Reference proteome</keyword>
<dbReference type="EMBL" id="JACHJJ010000003">
    <property type="protein sequence ID" value="MBB5961978.1"/>
    <property type="molecule type" value="Genomic_DNA"/>
</dbReference>
<reference evidence="3 4" key="1">
    <citation type="submission" date="2020-08" db="EMBL/GenBank/DDBJ databases">
        <title>Genomic Encyclopedia of Type Strains, Phase III (KMG-III): the genomes of soil and plant-associated and newly described type strains.</title>
        <authorList>
            <person name="Whitman W."/>
        </authorList>
    </citation>
    <scope>NUCLEOTIDE SEQUENCE [LARGE SCALE GENOMIC DNA]</scope>
    <source>
        <strain evidence="3 4">CECT 3303</strain>
    </source>
</reference>
<evidence type="ECO:0000313" key="3">
    <source>
        <dbReference type="EMBL" id="MBB5961978.1"/>
    </source>
</evidence>
<accession>A0A841D0R1</accession>
<dbReference type="GO" id="GO:0016887">
    <property type="term" value="F:ATP hydrolysis activity"/>
    <property type="evidence" value="ECO:0007669"/>
    <property type="project" value="InterPro"/>
</dbReference>
<feature type="region of interest" description="Disordered" evidence="1">
    <location>
        <begin position="26"/>
        <end position="58"/>
    </location>
</feature>
<dbReference type="InterPro" id="IPR027417">
    <property type="entry name" value="P-loop_NTPase"/>
</dbReference>
<dbReference type="SUPFAM" id="SSF52540">
    <property type="entry name" value="P-loop containing nucleoside triphosphate hydrolases"/>
    <property type="match status" value="1"/>
</dbReference>
<evidence type="ECO:0000256" key="1">
    <source>
        <dbReference type="SAM" id="MobiDB-lite"/>
    </source>
</evidence>
<dbReference type="AlphaFoldDB" id="A0A841D0R1"/>